<organism evidence="2">
    <name type="scientific">hydrothermal vent metagenome</name>
    <dbReference type="NCBI Taxonomy" id="652676"/>
    <lineage>
        <taxon>unclassified sequences</taxon>
        <taxon>metagenomes</taxon>
        <taxon>ecological metagenomes</taxon>
    </lineage>
</organism>
<feature type="transmembrane region" description="Helical" evidence="1">
    <location>
        <begin position="287"/>
        <end position="306"/>
    </location>
</feature>
<feature type="transmembrane region" description="Helical" evidence="1">
    <location>
        <begin position="423"/>
        <end position="443"/>
    </location>
</feature>
<feature type="transmembrane region" description="Helical" evidence="1">
    <location>
        <begin position="162"/>
        <end position="180"/>
    </location>
</feature>
<accession>A0A3B1AZN6</accession>
<feature type="transmembrane region" description="Helical" evidence="1">
    <location>
        <begin position="386"/>
        <end position="411"/>
    </location>
</feature>
<dbReference type="Pfam" id="PF09586">
    <property type="entry name" value="YfhO"/>
    <property type="match status" value="1"/>
</dbReference>
<feature type="transmembrane region" description="Helical" evidence="1">
    <location>
        <begin position="137"/>
        <end position="155"/>
    </location>
</feature>
<evidence type="ECO:0008006" key="3">
    <source>
        <dbReference type="Google" id="ProtNLM"/>
    </source>
</evidence>
<feature type="transmembrane region" description="Helical" evidence="1">
    <location>
        <begin position="186"/>
        <end position="205"/>
    </location>
</feature>
<dbReference type="EMBL" id="UOFU01000390">
    <property type="protein sequence ID" value="VAX04688.1"/>
    <property type="molecule type" value="Genomic_DNA"/>
</dbReference>
<feature type="transmembrane region" description="Helical" evidence="1">
    <location>
        <begin position="357"/>
        <end position="379"/>
    </location>
</feature>
<feature type="transmembrane region" description="Helical" evidence="1">
    <location>
        <begin position="730"/>
        <end position="748"/>
    </location>
</feature>
<keyword evidence="1" id="KW-0812">Transmembrane</keyword>
<protein>
    <recommendedName>
        <fullName evidence="3">YfhO family protein</fullName>
    </recommendedName>
</protein>
<dbReference type="PANTHER" id="PTHR38454">
    <property type="entry name" value="INTEGRAL MEMBRANE PROTEIN-RELATED"/>
    <property type="match status" value="1"/>
</dbReference>
<proteinExistence type="predicted"/>
<evidence type="ECO:0000313" key="2">
    <source>
        <dbReference type="EMBL" id="VAX04688.1"/>
    </source>
</evidence>
<keyword evidence="1" id="KW-1133">Transmembrane helix</keyword>
<sequence>MPSFRAKRSEDPESRVLEIPYSLDSRLRGNDGIPKPLKPIVSAILILCPYISTVKPMSETPFPLPRWMTRRSTDVAALGLLALAVLWLVWGPLVNGHALYFRDLQVFFIPLKQFLADALARGELPFWNPGVSMGTPYFAEMQTAVLYPASWLLLLADGNHGIGLLLAFHLLLAAAGTYGLTRSMGLAAPAALASAAVFSLGGCMLSSVNMINFMQALAWLPWVLWAFERDARTPGPRSWVLAALAVGLQTLAGAPDVSIMTGLVVVGRQIMLVSGGLRVRLAWVPRVAAAYLAALLLASPQLLATYELYSQSVRAVGLSTEEIQSYSLRFGELLSLILPPALSREDWRIAEVYSGGYVPLFLSLYIGWVAIAFSLFALWARRGPALFWLALGGVGVFLALGGNNPAAMWVYETIAIFRYPEKYVVLLHVGLVMLVGLGVDAWLRKYARRPRWLLAAVVAVLVMMVDLVGFNGEINLEAPGDYYTLDDIPETRWLGQEGAGFVYTRPDYRDQPDRVREVYREYRRQLSPHIGTLAGVRYAQGTEGLVIRDHALISGLLDSLPPNGQFLQHLAFLNVRYIMTDMSLFQRSRWLKQSARQLTPRLWDVGQPRPMLYFPRVVLNRDSDYLQRASKERAMIVGHSAFAVTPSGRDESGLRGRVLNSQRPSPNRLTARVQVEGRSLLVWNESYYPGWRVRVDGESLPVVRANHFFNGVWLEAGEQDVEFEFVPNNFYLGLSLSALVLLLLAMVYSKLLPPAVRSLWERPQPRSHI</sequence>
<evidence type="ECO:0000256" key="1">
    <source>
        <dbReference type="SAM" id="Phobius"/>
    </source>
</evidence>
<dbReference type="AlphaFoldDB" id="A0A3B1AZN6"/>
<dbReference type="InterPro" id="IPR018580">
    <property type="entry name" value="Uncharacterised_YfhO"/>
</dbReference>
<feature type="transmembrane region" description="Helical" evidence="1">
    <location>
        <begin position="452"/>
        <end position="470"/>
    </location>
</feature>
<dbReference type="PANTHER" id="PTHR38454:SF1">
    <property type="entry name" value="INTEGRAL MEMBRANE PROTEIN"/>
    <property type="match status" value="1"/>
</dbReference>
<name>A0A3B1AZN6_9ZZZZ</name>
<feature type="transmembrane region" description="Helical" evidence="1">
    <location>
        <begin position="75"/>
        <end position="93"/>
    </location>
</feature>
<reference evidence="2" key="1">
    <citation type="submission" date="2018-06" db="EMBL/GenBank/DDBJ databases">
        <authorList>
            <person name="Zhirakovskaya E."/>
        </authorList>
    </citation>
    <scope>NUCLEOTIDE SEQUENCE</scope>
</reference>
<gene>
    <name evidence="2" type="ORF">MNBD_GAMMA20-1616</name>
</gene>
<keyword evidence="1" id="KW-0472">Membrane</keyword>